<keyword evidence="3" id="KW-0808">Transferase</keyword>
<dbReference type="InterPro" id="IPR002656">
    <property type="entry name" value="Acyl_transf_3_dom"/>
</dbReference>
<feature type="transmembrane region" description="Helical" evidence="1">
    <location>
        <begin position="296"/>
        <end position="314"/>
    </location>
</feature>
<dbReference type="PANTHER" id="PTHR23028:SF53">
    <property type="entry name" value="ACYL_TRANSF_3 DOMAIN-CONTAINING PROTEIN"/>
    <property type="match status" value="1"/>
</dbReference>
<dbReference type="Pfam" id="PF01757">
    <property type="entry name" value="Acyl_transf_3"/>
    <property type="match status" value="1"/>
</dbReference>
<feature type="transmembrane region" description="Helical" evidence="1">
    <location>
        <begin position="48"/>
        <end position="70"/>
    </location>
</feature>
<dbReference type="AlphaFoldDB" id="A0A1H0DPG9"/>
<feature type="transmembrane region" description="Helical" evidence="1">
    <location>
        <begin position="334"/>
        <end position="352"/>
    </location>
</feature>
<dbReference type="EMBL" id="LT629705">
    <property type="protein sequence ID" value="SDN72045.1"/>
    <property type="molecule type" value="Genomic_DNA"/>
</dbReference>
<feature type="transmembrane region" description="Helical" evidence="1">
    <location>
        <begin position="206"/>
        <end position="223"/>
    </location>
</feature>
<evidence type="ECO:0000313" key="3">
    <source>
        <dbReference type="EMBL" id="SDN72045.1"/>
    </source>
</evidence>
<keyword evidence="1" id="KW-0812">Transmembrane</keyword>
<accession>A0A1H0DPG9</accession>
<feature type="transmembrane region" description="Helical" evidence="1">
    <location>
        <begin position="179"/>
        <end position="200"/>
    </location>
</feature>
<dbReference type="OrthoDB" id="9767863at2"/>
<sequence>MSNDRRIMDIELLRGIAVLGVLFHHLQDSLFAAPVPLLQAIIALGQPWWGVDLFFAISGFVIARSLIPALQGCSTRQEYWQQTRNFWLRRAFRLLPSAWLWLALMLLACLFLNRSGAFGTLHANLQATLAGVAQYANFRFADSFFHYEYGTSFVYWSLALEEQFYLLFPLLILLCRKHLVWALLALVAVQLFTLRTPILMVVRTDALALGILLAMWSAQPSYLRWEPTFLRRPWAGLLALITLSLALSFMATDRFTFTNYRIGAIAVLCAALVWIASYNRDYLMPRGVFKSVMTWVGSRSYGIYLIHIPAYLLVREFTFRLQSAGLPSPGGHPILTLLVAGGLIALLSELNYRFIEMPMRNRGASLVKRLGTSRTAAQTSGATSC</sequence>
<evidence type="ECO:0000313" key="4">
    <source>
        <dbReference type="Proteomes" id="UP000198827"/>
    </source>
</evidence>
<keyword evidence="1" id="KW-0472">Membrane</keyword>
<name>A0A1H0DPG9_9PSED</name>
<dbReference type="RefSeq" id="WP_090177677.1">
    <property type="nucleotide sequence ID" value="NZ_LT629705.1"/>
</dbReference>
<feature type="domain" description="Acyltransferase 3" evidence="2">
    <location>
        <begin position="10"/>
        <end position="343"/>
    </location>
</feature>
<dbReference type="GO" id="GO:0016020">
    <property type="term" value="C:membrane"/>
    <property type="evidence" value="ECO:0007669"/>
    <property type="project" value="TreeGrafter"/>
</dbReference>
<dbReference type="GO" id="GO:0009103">
    <property type="term" value="P:lipopolysaccharide biosynthetic process"/>
    <property type="evidence" value="ECO:0007669"/>
    <property type="project" value="TreeGrafter"/>
</dbReference>
<feature type="transmembrane region" description="Helical" evidence="1">
    <location>
        <begin position="153"/>
        <end position="172"/>
    </location>
</feature>
<organism evidence="3 4">
    <name type="scientific">Pseudomonas arsenicoxydans</name>
    <dbReference type="NCBI Taxonomy" id="702115"/>
    <lineage>
        <taxon>Bacteria</taxon>
        <taxon>Pseudomonadati</taxon>
        <taxon>Pseudomonadota</taxon>
        <taxon>Gammaproteobacteria</taxon>
        <taxon>Pseudomonadales</taxon>
        <taxon>Pseudomonadaceae</taxon>
        <taxon>Pseudomonas</taxon>
    </lineage>
</organism>
<dbReference type="GO" id="GO:0016787">
    <property type="term" value="F:hydrolase activity"/>
    <property type="evidence" value="ECO:0007669"/>
    <property type="project" value="UniProtKB-KW"/>
</dbReference>
<dbReference type="PANTHER" id="PTHR23028">
    <property type="entry name" value="ACETYLTRANSFERASE"/>
    <property type="match status" value="1"/>
</dbReference>
<keyword evidence="1" id="KW-1133">Transmembrane helix</keyword>
<keyword evidence="3" id="KW-0012">Acyltransferase</keyword>
<evidence type="ECO:0000259" key="2">
    <source>
        <dbReference type="Pfam" id="PF01757"/>
    </source>
</evidence>
<feature type="transmembrane region" description="Helical" evidence="1">
    <location>
        <begin position="91"/>
        <end position="113"/>
    </location>
</feature>
<feature type="transmembrane region" description="Helical" evidence="1">
    <location>
        <begin position="258"/>
        <end position="276"/>
    </location>
</feature>
<dbReference type="InterPro" id="IPR050879">
    <property type="entry name" value="Acyltransferase_3"/>
</dbReference>
<proteinExistence type="predicted"/>
<feature type="transmembrane region" description="Helical" evidence="1">
    <location>
        <begin position="235"/>
        <end position="252"/>
    </location>
</feature>
<dbReference type="GO" id="GO:0016747">
    <property type="term" value="F:acyltransferase activity, transferring groups other than amino-acyl groups"/>
    <property type="evidence" value="ECO:0007669"/>
    <property type="project" value="InterPro"/>
</dbReference>
<reference evidence="3 4" key="1">
    <citation type="submission" date="2016-10" db="EMBL/GenBank/DDBJ databases">
        <authorList>
            <person name="de Groot N.N."/>
        </authorList>
    </citation>
    <scope>NUCLEOTIDE SEQUENCE [LARGE SCALE GENOMIC DNA]</scope>
    <source>
        <strain evidence="3 4">CECT 7543</strain>
    </source>
</reference>
<keyword evidence="3" id="KW-0378">Hydrolase</keyword>
<gene>
    <name evidence="3" type="ORF">SAMN04489798_1003</name>
</gene>
<protein>
    <submittedName>
        <fullName evidence="3">Peptidoglycan/LPS O-acetylase OafA/YrhL, contains acyltransferase and SGNH-hydrolase domains</fullName>
    </submittedName>
</protein>
<dbReference type="Proteomes" id="UP000198827">
    <property type="component" value="Chromosome I"/>
</dbReference>
<evidence type="ECO:0000256" key="1">
    <source>
        <dbReference type="SAM" id="Phobius"/>
    </source>
</evidence>